<dbReference type="EMBL" id="JAUJLE010000265">
    <property type="protein sequence ID" value="KAK0964119.1"/>
    <property type="molecule type" value="Genomic_DNA"/>
</dbReference>
<protein>
    <submittedName>
        <fullName evidence="2">Uncharacterized protein</fullName>
    </submittedName>
</protein>
<dbReference type="InterPro" id="IPR032710">
    <property type="entry name" value="NTF2-like_dom_sf"/>
</dbReference>
<name>A0AAN6HCH4_9PEZI</name>
<evidence type="ECO:0000256" key="1">
    <source>
        <dbReference type="SAM" id="MobiDB-lite"/>
    </source>
</evidence>
<feature type="compositionally biased region" description="Polar residues" evidence="1">
    <location>
        <begin position="454"/>
        <end position="465"/>
    </location>
</feature>
<dbReference type="Gene3D" id="3.10.450.50">
    <property type="match status" value="1"/>
</dbReference>
<keyword evidence="3" id="KW-1185">Reference proteome</keyword>
<reference evidence="2" key="1">
    <citation type="submission" date="2023-06" db="EMBL/GenBank/DDBJ databases">
        <title>Black Yeasts Isolated from many extreme environments.</title>
        <authorList>
            <person name="Coleine C."/>
            <person name="Stajich J.E."/>
            <person name="Selbmann L."/>
        </authorList>
    </citation>
    <scope>NUCLEOTIDE SEQUENCE</scope>
    <source>
        <strain evidence="2">CCFEE 5200</strain>
    </source>
</reference>
<feature type="compositionally biased region" description="Basic and acidic residues" evidence="1">
    <location>
        <begin position="579"/>
        <end position="588"/>
    </location>
</feature>
<dbReference type="AlphaFoldDB" id="A0AAN6HCH4"/>
<gene>
    <name evidence="2" type="ORF">LTR91_018654</name>
</gene>
<feature type="region of interest" description="Disordered" evidence="1">
    <location>
        <begin position="200"/>
        <end position="290"/>
    </location>
</feature>
<feature type="region of interest" description="Disordered" evidence="1">
    <location>
        <begin position="155"/>
        <end position="176"/>
    </location>
</feature>
<accession>A0AAN6HCH4</accession>
<feature type="region of interest" description="Disordered" evidence="1">
    <location>
        <begin position="571"/>
        <end position="606"/>
    </location>
</feature>
<feature type="region of interest" description="Disordered" evidence="1">
    <location>
        <begin position="302"/>
        <end position="508"/>
    </location>
</feature>
<proteinExistence type="predicted"/>
<dbReference type="SUPFAM" id="SSF54427">
    <property type="entry name" value="NTF2-like"/>
    <property type="match status" value="1"/>
</dbReference>
<dbReference type="Proteomes" id="UP001175353">
    <property type="component" value="Unassembled WGS sequence"/>
</dbReference>
<evidence type="ECO:0000313" key="2">
    <source>
        <dbReference type="EMBL" id="KAK0964119.1"/>
    </source>
</evidence>
<feature type="compositionally biased region" description="Polar residues" evidence="1">
    <location>
        <begin position="244"/>
        <end position="254"/>
    </location>
</feature>
<organism evidence="2 3">
    <name type="scientific">Friedmanniomyces endolithicus</name>
    <dbReference type="NCBI Taxonomy" id="329885"/>
    <lineage>
        <taxon>Eukaryota</taxon>
        <taxon>Fungi</taxon>
        <taxon>Dikarya</taxon>
        <taxon>Ascomycota</taxon>
        <taxon>Pezizomycotina</taxon>
        <taxon>Dothideomycetes</taxon>
        <taxon>Dothideomycetidae</taxon>
        <taxon>Mycosphaerellales</taxon>
        <taxon>Teratosphaeriaceae</taxon>
        <taxon>Friedmanniomyces</taxon>
    </lineage>
</organism>
<sequence length="606" mass="66042">MASQYTAFLNNPTAAHLASDASLVYVTTTTEIKEANAIIKHLQAQQKQAAKKGEKILNVIASQDGTCLETEITLQFKAGGGAYLPGVDENLLDEKIVTFPLMHIVRFDSEQKIKQIRLYWDQGTLLKQVDAIGKTGRNWPIKDGQAQVNSINRSLNAGGRNTDLNGSTPASRGPHDVVIQGHKKRDSVTAVKDPHASLALFAPRDPNEDSGPRQFEGPKTAPRESYKAQPRGLDDILSGEETAPTGSTVRSPSPTKMDGSYAKAGAGKHHVNNRLFDENEPSSPPRSPERKKVFMNKQSHFEFGDGEDAAEQNRPMSARGNKKAPTQIDFASFSVSPSVEDKSRPDYDRHWGDGVQPDESSPVKRPIKHAPRVENESHFSIANSSPAAVHEKSKSLQRQKGMGLYQDPLHADERTAVRPVTNTNNSRRGNDFAPQHTVGEGTPSATEKAKDNTSKNMGSNMSAQTRGDLDSNWDFGTPIQEKKVYKTAGNGMGGREAEAGSGSKHKRKRVLETTGLNAASEVDEPSPLKEARLNVTYWPIGGGHEIALMEEDCRRDSVLAVDETIVHGISGSGVKRQKTTSERAKDFLEQGSTEPEMVLSGDDAEK</sequence>
<comment type="caution">
    <text evidence="2">The sequence shown here is derived from an EMBL/GenBank/DDBJ whole genome shotgun (WGS) entry which is preliminary data.</text>
</comment>
<evidence type="ECO:0000313" key="3">
    <source>
        <dbReference type="Proteomes" id="UP001175353"/>
    </source>
</evidence>
<feature type="compositionally biased region" description="Basic and acidic residues" evidence="1">
    <location>
        <begin position="339"/>
        <end position="352"/>
    </location>
</feature>